<evidence type="ECO:0000256" key="1">
    <source>
        <dbReference type="ARBA" id="ARBA00022737"/>
    </source>
</evidence>
<feature type="domain" description="Teneurin-like YD-shell" evidence="2">
    <location>
        <begin position="17"/>
        <end position="183"/>
    </location>
</feature>
<dbReference type="PRINTS" id="PR00394">
    <property type="entry name" value="RHSPROTEIN"/>
</dbReference>
<dbReference type="NCBIfam" id="TIGR01643">
    <property type="entry name" value="YD_repeat_2x"/>
    <property type="match status" value="1"/>
</dbReference>
<dbReference type="Pfam" id="PF25023">
    <property type="entry name" value="TEN_YD-shell"/>
    <property type="match status" value="1"/>
</dbReference>
<dbReference type="PANTHER" id="PTHR32305:SF15">
    <property type="entry name" value="PROTEIN RHSA-RELATED"/>
    <property type="match status" value="1"/>
</dbReference>
<dbReference type="AlphaFoldDB" id="A0A5R8NFP0"/>
<dbReference type="EMBL" id="VBUT01000010">
    <property type="protein sequence ID" value="TLF74502.1"/>
    <property type="molecule type" value="Genomic_DNA"/>
</dbReference>
<sequence>RLIRKTTTRISRKPDVWQYRYNAFDQLTDVYTPEGQWWHYTYDALGRRTTKRQLTSGGATVQRIELIWEGTRLVENASLTSISRWSYLDRTHIPLTQQTSRSATESEFELFVTDLVGTPVELISINAQVTACATTDLWGAVGWRGASHTLLRFPGQQYDPESGLHYNLHRVYDPDSGRYLTQDPIGLAPSPNPSTYVLNPMTWTDPLGLTPCRNEDGSYQVRSPNPAYPPDPRLDELMNRSYHQNTDCSEIAEMMLERADGEGRIIRYEPADRFGAVGTPENLGRTITDYIYHEVYTDGRYVYDPAFSNTPVPLGDFHRIMKSLNPGIRW</sequence>
<evidence type="ECO:0000313" key="3">
    <source>
        <dbReference type="EMBL" id="TLF74502.1"/>
    </source>
</evidence>
<dbReference type="RefSeq" id="WP_138451368.1">
    <property type="nucleotide sequence ID" value="NZ_VBUT01000010.1"/>
</dbReference>
<dbReference type="PANTHER" id="PTHR32305">
    <property type="match status" value="1"/>
</dbReference>
<protein>
    <submittedName>
        <fullName evidence="3">RHS repeat-associated core domain-containing protein</fullName>
    </submittedName>
</protein>
<evidence type="ECO:0000259" key="2">
    <source>
        <dbReference type="Pfam" id="PF25023"/>
    </source>
</evidence>
<dbReference type="NCBIfam" id="TIGR03696">
    <property type="entry name" value="Rhs_assc_core"/>
    <property type="match status" value="1"/>
</dbReference>
<dbReference type="InterPro" id="IPR006530">
    <property type="entry name" value="YD"/>
</dbReference>
<accession>A0A5R8NFP0</accession>
<comment type="caution">
    <text evidence="3">The sequence shown here is derived from an EMBL/GenBank/DDBJ whole genome shotgun (WGS) entry which is preliminary data.</text>
</comment>
<keyword evidence="1" id="KW-0677">Repeat</keyword>
<dbReference type="InterPro" id="IPR056823">
    <property type="entry name" value="TEN-like_YD-shell"/>
</dbReference>
<proteinExistence type="predicted"/>
<reference evidence="3 4" key="1">
    <citation type="submission" date="2019-05" db="EMBL/GenBank/DDBJ databases">
        <title>Genomes sequences of two Nocardia cyriacigeorgica environmental isolates, type strains Nocardia asteroides ATCC 19247 and Nocardia cyriacigeorgica DSM 44484.</title>
        <authorList>
            <person name="Vautrin F."/>
            <person name="Bergeron E."/>
            <person name="Dubost A."/>
            <person name="Abrouk D."/>
            <person name="Rodriguez Nava V."/>
            <person name="Pujic P."/>
        </authorList>
    </citation>
    <scope>NUCLEOTIDE SEQUENCE [LARGE SCALE GENOMIC DNA]</scope>
    <source>
        <strain evidence="3 4">EML 446</strain>
    </source>
</reference>
<dbReference type="Gene3D" id="2.180.10.10">
    <property type="entry name" value="RHS repeat-associated core"/>
    <property type="match status" value="1"/>
</dbReference>
<feature type="non-terminal residue" evidence="3">
    <location>
        <position position="1"/>
    </location>
</feature>
<dbReference type="InterPro" id="IPR050708">
    <property type="entry name" value="T6SS_VgrG/RHS"/>
</dbReference>
<evidence type="ECO:0000313" key="4">
    <source>
        <dbReference type="Proteomes" id="UP000306378"/>
    </source>
</evidence>
<dbReference type="InterPro" id="IPR022385">
    <property type="entry name" value="Rhs_assc_core"/>
</dbReference>
<organism evidence="3 4">
    <name type="scientific">Nocardia cyriacigeorgica</name>
    <dbReference type="NCBI Taxonomy" id="135487"/>
    <lineage>
        <taxon>Bacteria</taxon>
        <taxon>Bacillati</taxon>
        <taxon>Actinomycetota</taxon>
        <taxon>Actinomycetes</taxon>
        <taxon>Mycobacteriales</taxon>
        <taxon>Nocardiaceae</taxon>
        <taxon>Nocardia</taxon>
    </lineage>
</organism>
<gene>
    <name evidence="3" type="ORF">FEK34_24390</name>
</gene>
<dbReference type="Proteomes" id="UP000306378">
    <property type="component" value="Unassembled WGS sequence"/>
</dbReference>
<name>A0A5R8NFP0_9NOCA</name>